<evidence type="ECO:0000256" key="5">
    <source>
        <dbReference type="SAM" id="SignalP"/>
    </source>
</evidence>
<dbReference type="STRING" id="1285928.SAMN04487894_11451"/>
<dbReference type="AlphaFoldDB" id="A0A1G6XX53"/>
<dbReference type="InterPro" id="IPR036942">
    <property type="entry name" value="Beta-barrel_TonB_sf"/>
</dbReference>
<evidence type="ECO:0000259" key="6">
    <source>
        <dbReference type="Pfam" id="PF14905"/>
    </source>
</evidence>
<evidence type="ECO:0000256" key="2">
    <source>
        <dbReference type="ARBA" id="ARBA00023136"/>
    </source>
</evidence>
<keyword evidence="2" id="KW-0472">Membrane</keyword>
<dbReference type="InterPro" id="IPR008969">
    <property type="entry name" value="CarboxyPept-like_regulatory"/>
</dbReference>
<keyword evidence="3" id="KW-0998">Cell outer membrane</keyword>
<dbReference type="InterPro" id="IPR041700">
    <property type="entry name" value="OMP_b-brl_3"/>
</dbReference>
<feature type="signal peptide" evidence="5">
    <location>
        <begin position="1"/>
        <end position="24"/>
    </location>
</feature>
<dbReference type="EMBL" id="FMZO01000014">
    <property type="protein sequence ID" value="SDD82690.1"/>
    <property type="molecule type" value="Genomic_DNA"/>
</dbReference>
<keyword evidence="8" id="KW-1185">Reference proteome</keyword>
<dbReference type="GO" id="GO:0009279">
    <property type="term" value="C:cell outer membrane"/>
    <property type="evidence" value="ECO:0007669"/>
    <property type="project" value="UniProtKB-SubCell"/>
</dbReference>
<feature type="region of interest" description="Disordered" evidence="4">
    <location>
        <begin position="277"/>
        <end position="307"/>
    </location>
</feature>
<proteinExistence type="predicted"/>
<evidence type="ECO:0000256" key="1">
    <source>
        <dbReference type="ARBA" id="ARBA00004442"/>
    </source>
</evidence>
<gene>
    <name evidence="7" type="ORF">SAMN04487894_11451</name>
</gene>
<dbReference type="Proteomes" id="UP000198757">
    <property type="component" value="Unassembled WGS sequence"/>
</dbReference>
<dbReference type="PANTHER" id="PTHR40980">
    <property type="entry name" value="PLUG DOMAIN-CONTAINING PROTEIN"/>
    <property type="match status" value="1"/>
</dbReference>
<dbReference type="OrthoDB" id="905812at2"/>
<keyword evidence="7" id="KW-0675">Receptor</keyword>
<dbReference type="SUPFAM" id="SSF49464">
    <property type="entry name" value="Carboxypeptidase regulatory domain-like"/>
    <property type="match status" value="1"/>
</dbReference>
<feature type="chain" id="PRO_5011500580" evidence="5">
    <location>
        <begin position="25"/>
        <end position="806"/>
    </location>
</feature>
<dbReference type="RefSeq" id="WP_090392030.1">
    <property type="nucleotide sequence ID" value="NZ_FMZO01000014.1"/>
</dbReference>
<feature type="domain" description="Outer membrane protein beta-barrel" evidence="6">
    <location>
        <begin position="381"/>
        <end position="783"/>
    </location>
</feature>
<keyword evidence="5" id="KW-0732">Signal</keyword>
<dbReference type="InterPro" id="IPR037066">
    <property type="entry name" value="Plug_dom_sf"/>
</dbReference>
<dbReference type="Pfam" id="PF14905">
    <property type="entry name" value="OMP_b-brl_3"/>
    <property type="match status" value="1"/>
</dbReference>
<dbReference type="Gene3D" id="2.40.170.20">
    <property type="entry name" value="TonB-dependent receptor, beta-barrel domain"/>
    <property type="match status" value="1"/>
</dbReference>
<comment type="subcellular location">
    <subcellularLocation>
        <location evidence="1">Cell outer membrane</location>
    </subcellularLocation>
</comment>
<accession>A0A1G6XX53</accession>
<protein>
    <submittedName>
        <fullName evidence="7">Outer membrane receptor proteins, mostly Fe transport</fullName>
    </submittedName>
</protein>
<evidence type="ECO:0000256" key="3">
    <source>
        <dbReference type="ARBA" id="ARBA00023237"/>
    </source>
</evidence>
<dbReference type="SUPFAM" id="SSF56935">
    <property type="entry name" value="Porins"/>
    <property type="match status" value="1"/>
</dbReference>
<dbReference type="Gene3D" id="2.60.40.1120">
    <property type="entry name" value="Carboxypeptidase-like, regulatory domain"/>
    <property type="match status" value="1"/>
</dbReference>
<dbReference type="PANTHER" id="PTHR40980:SF4">
    <property type="entry name" value="TONB-DEPENDENT RECEPTOR-LIKE BETA-BARREL DOMAIN-CONTAINING PROTEIN"/>
    <property type="match status" value="1"/>
</dbReference>
<name>A0A1G6XX53_NIADE</name>
<evidence type="ECO:0000313" key="7">
    <source>
        <dbReference type="EMBL" id="SDD82690.1"/>
    </source>
</evidence>
<organism evidence="7 8">
    <name type="scientific">Niabella drilacis (strain DSM 25811 / CCM 8410 / CCUG 62505 / LMG 26954 / E90)</name>
    <dbReference type="NCBI Taxonomy" id="1285928"/>
    <lineage>
        <taxon>Bacteria</taxon>
        <taxon>Pseudomonadati</taxon>
        <taxon>Bacteroidota</taxon>
        <taxon>Chitinophagia</taxon>
        <taxon>Chitinophagales</taxon>
        <taxon>Chitinophagaceae</taxon>
        <taxon>Niabella</taxon>
    </lineage>
</organism>
<evidence type="ECO:0000313" key="8">
    <source>
        <dbReference type="Proteomes" id="UP000198757"/>
    </source>
</evidence>
<dbReference type="Gene3D" id="2.170.130.10">
    <property type="entry name" value="TonB-dependent receptor, plug domain"/>
    <property type="match status" value="1"/>
</dbReference>
<reference evidence="8" key="1">
    <citation type="submission" date="2016-10" db="EMBL/GenBank/DDBJ databases">
        <authorList>
            <person name="Varghese N."/>
            <person name="Submissions S."/>
        </authorList>
    </citation>
    <scope>NUCLEOTIDE SEQUENCE [LARGE SCALE GENOMIC DNA]</scope>
    <source>
        <strain evidence="8">DSM 25811 / CCM 8410 / LMG 26954 / E90</strain>
    </source>
</reference>
<evidence type="ECO:0000256" key="4">
    <source>
        <dbReference type="SAM" id="MobiDB-lite"/>
    </source>
</evidence>
<sequence length="806" mass="89705">MNLAIRRITTQVLLSLIFLSHLQAQEQPVRKTISGLIKDSLTKEPLAFATIAVLTKAGTPDTVLSCNEQGLFTVTLPPNGRLTFTATGYHPKTMTANALTFLPEPVIYLKAQLQELKGVTVTSTKPLIRREVDKLIYNMEADPESKFRSTLDILKKVPFLSVTAQGGLLFKGNSSYRILINGKPSGMMDNNPSEVLKSLPASTIQDIEVYTTPPSKYDAEGLAGVINIITTKKVGEGYKGTLNLNESIPTGGPGAGFSFTATHKKFGVELYGGANSTHNPAAQTSISRTTTGDQPTQLAVSGSGKNNNNGRYLGSQFSYEIDSLQLVTAQLNANGFYSKGQVSRFSMLQDAATLLQQFRQQNTVRGKNNGFDGSLNYQLGFKKDKSKLLTASYRFMQYQTGSRSENGFTELVHYDIADFNQFNNTAIQEQTGQADYIQTVKKIKLEAGIKAIFRQNQSNFHTLQYDGSTFIEDPAQQNVFTNNQTVLSAYNTYMLALKQWSFKAGARLEQTTNHIDFQSTRTQVQNHYLNLIPAVVINRNNTNGSYINLGYSQRLKRPGINRLNPFVNRSNPDFEETGNPHLKATLLHNFDLGYGFNRKQSLNIGLNYAFAHNFDLRSSRYDPATRITYITYSNSGDIAALVLHMNLNLTVTKALKTVINGNLAHFWIETDADGPLQKLTRFLYSASMNHTYTFSKDWTVTASADFIGKNIAPAQVQGTVNGFIATSFGVSRNLWSNKLALSAYVNNPFTRYRNNRTEISGFNFVQTDITEEYFRKACISINYKFGKLKQDIKRNKRGINNNDVAN</sequence>